<reference evidence="3" key="1">
    <citation type="journal article" date="2019" name="Int. J. Syst. Evol. Microbiol.">
        <title>The Global Catalogue of Microorganisms (GCM) 10K type strain sequencing project: providing services to taxonomists for standard genome sequencing and annotation.</title>
        <authorList>
            <consortium name="The Broad Institute Genomics Platform"/>
            <consortium name="The Broad Institute Genome Sequencing Center for Infectious Disease"/>
            <person name="Wu L."/>
            <person name="Ma J."/>
        </authorList>
    </citation>
    <scope>NUCLEOTIDE SEQUENCE [LARGE SCALE GENOMIC DNA]</scope>
    <source>
        <strain evidence="3">JCM 18283</strain>
    </source>
</reference>
<comment type="caution">
    <text evidence="2">The sequence shown here is derived from an EMBL/GenBank/DDBJ whole genome shotgun (WGS) entry which is preliminary data.</text>
</comment>
<gene>
    <name evidence="2" type="ORF">GCM10023313_05930</name>
</gene>
<accession>A0ABP9FL08</accession>
<dbReference type="Gene3D" id="2.40.50.1020">
    <property type="entry name" value="LytTr DNA-binding domain"/>
    <property type="match status" value="1"/>
</dbReference>
<dbReference type="Proteomes" id="UP001501436">
    <property type="component" value="Unassembled WGS sequence"/>
</dbReference>
<name>A0ABP9FL08_9SPHI</name>
<dbReference type="EMBL" id="BAABJI010000001">
    <property type="protein sequence ID" value="GAA4906052.1"/>
    <property type="molecule type" value="Genomic_DNA"/>
</dbReference>
<evidence type="ECO:0000313" key="2">
    <source>
        <dbReference type="EMBL" id="GAA4906052.1"/>
    </source>
</evidence>
<evidence type="ECO:0000259" key="1">
    <source>
        <dbReference type="PROSITE" id="PS50930"/>
    </source>
</evidence>
<sequence length="165" mass="18774">MHYGLTDYSIKTLLAYGLSLLLLKISRAGIVNQSAELNSENAEQEKESFETALVVSDGNNRKTVIVIQDILYFSANSPYVNIHQLSKKYLHSATLKSLQSRLDNNQFIRIHKTYIVNIEKVVGYHSRLNGDYDLTLIDGTMLRVSRNYAATFKSSFENSHRLITK</sequence>
<dbReference type="Pfam" id="PF04397">
    <property type="entry name" value="LytTR"/>
    <property type="match status" value="1"/>
</dbReference>
<dbReference type="InterPro" id="IPR007492">
    <property type="entry name" value="LytTR_DNA-bd_dom"/>
</dbReference>
<organism evidence="2 3">
    <name type="scientific">Mucilaginibacter defluvii</name>
    <dbReference type="NCBI Taxonomy" id="1196019"/>
    <lineage>
        <taxon>Bacteria</taxon>
        <taxon>Pseudomonadati</taxon>
        <taxon>Bacteroidota</taxon>
        <taxon>Sphingobacteriia</taxon>
        <taxon>Sphingobacteriales</taxon>
        <taxon>Sphingobacteriaceae</taxon>
        <taxon>Mucilaginibacter</taxon>
    </lineage>
</organism>
<keyword evidence="3" id="KW-1185">Reference proteome</keyword>
<dbReference type="InterPro" id="IPR046947">
    <property type="entry name" value="LytR-like"/>
</dbReference>
<dbReference type="SMART" id="SM00850">
    <property type="entry name" value="LytTR"/>
    <property type="match status" value="1"/>
</dbReference>
<dbReference type="PANTHER" id="PTHR37299:SF1">
    <property type="entry name" value="STAGE 0 SPORULATION PROTEIN A HOMOLOG"/>
    <property type="match status" value="1"/>
</dbReference>
<dbReference type="PROSITE" id="PS50930">
    <property type="entry name" value="HTH_LYTTR"/>
    <property type="match status" value="1"/>
</dbReference>
<protein>
    <recommendedName>
        <fullName evidence="1">HTH LytTR-type domain-containing protein</fullName>
    </recommendedName>
</protein>
<dbReference type="PANTHER" id="PTHR37299">
    <property type="entry name" value="TRANSCRIPTIONAL REGULATOR-RELATED"/>
    <property type="match status" value="1"/>
</dbReference>
<feature type="domain" description="HTH LytTR-type" evidence="1">
    <location>
        <begin position="67"/>
        <end position="158"/>
    </location>
</feature>
<proteinExistence type="predicted"/>
<evidence type="ECO:0000313" key="3">
    <source>
        <dbReference type="Proteomes" id="UP001501436"/>
    </source>
</evidence>